<evidence type="ECO:0000256" key="1">
    <source>
        <dbReference type="SAM" id="MobiDB-lite"/>
    </source>
</evidence>
<protein>
    <submittedName>
        <fullName evidence="2">Uncharacterized protein</fullName>
    </submittedName>
</protein>
<name>W7TF93_9STRA</name>
<feature type="compositionally biased region" description="Polar residues" evidence="1">
    <location>
        <begin position="71"/>
        <end position="80"/>
    </location>
</feature>
<gene>
    <name evidence="2" type="ORF">Naga_100387g2</name>
</gene>
<dbReference type="AlphaFoldDB" id="W7TF93"/>
<proteinExistence type="predicted"/>
<dbReference type="EMBL" id="AZIL01000853">
    <property type="protein sequence ID" value="EWM25675.1"/>
    <property type="molecule type" value="Genomic_DNA"/>
</dbReference>
<sequence>MSYPSDSDVTCRETRFKFCYNCQPVLLYVSNIRWVDDDKSKPTDQTRGINGKTEKGKAITSSVRGEEQAVKQASTKTRSSTRYCRYDVPSCQYSSCERGANEGK</sequence>
<accession>W7TF93</accession>
<evidence type="ECO:0000313" key="2">
    <source>
        <dbReference type="EMBL" id="EWM25675.1"/>
    </source>
</evidence>
<keyword evidence="3" id="KW-1185">Reference proteome</keyword>
<organism evidence="2 3">
    <name type="scientific">Nannochloropsis gaditana</name>
    <dbReference type="NCBI Taxonomy" id="72520"/>
    <lineage>
        <taxon>Eukaryota</taxon>
        <taxon>Sar</taxon>
        <taxon>Stramenopiles</taxon>
        <taxon>Ochrophyta</taxon>
        <taxon>Eustigmatophyceae</taxon>
        <taxon>Eustigmatales</taxon>
        <taxon>Monodopsidaceae</taxon>
        <taxon>Nannochloropsis</taxon>
    </lineage>
</organism>
<evidence type="ECO:0000313" key="3">
    <source>
        <dbReference type="Proteomes" id="UP000019335"/>
    </source>
</evidence>
<reference evidence="2 3" key="1">
    <citation type="journal article" date="2014" name="Mol. Plant">
        <title>Chromosome Scale Genome Assembly and Transcriptome Profiling of Nannochloropsis gaditana in Nitrogen Depletion.</title>
        <authorList>
            <person name="Corteggiani Carpinelli E."/>
            <person name="Telatin A."/>
            <person name="Vitulo N."/>
            <person name="Forcato C."/>
            <person name="D'Angelo M."/>
            <person name="Schiavon R."/>
            <person name="Vezzi A."/>
            <person name="Giacometti G.M."/>
            <person name="Morosinotto T."/>
            <person name="Valle G."/>
        </authorList>
    </citation>
    <scope>NUCLEOTIDE SEQUENCE [LARGE SCALE GENOMIC DNA]</scope>
    <source>
        <strain evidence="2 3">B-31</strain>
    </source>
</reference>
<feature type="region of interest" description="Disordered" evidence="1">
    <location>
        <begin position="38"/>
        <end position="80"/>
    </location>
</feature>
<comment type="caution">
    <text evidence="2">The sequence shown here is derived from an EMBL/GenBank/DDBJ whole genome shotgun (WGS) entry which is preliminary data.</text>
</comment>
<dbReference type="Proteomes" id="UP000019335">
    <property type="component" value="Chromosome 10"/>
</dbReference>